<dbReference type="HOGENOM" id="CLU_151900_0_0_14"/>
<dbReference type="KEGG" id="mpv:PRV_02990"/>
<feature type="transmembrane region" description="Helical" evidence="1">
    <location>
        <begin position="6"/>
        <end position="30"/>
    </location>
</feature>
<keyword evidence="1" id="KW-1133">Transmembrane helix</keyword>
<evidence type="ECO:0000256" key="1">
    <source>
        <dbReference type="SAM" id="Phobius"/>
    </source>
</evidence>
<feature type="transmembrane region" description="Helical" evidence="1">
    <location>
        <begin position="42"/>
        <end position="64"/>
    </location>
</feature>
<proteinExistence type="predicted"/>
<gene>
    <name evidence="2" type="ORF">PRV_02990</name>
</gene>
<evidence type="ECO:0000313" key="3">
    <source>
        <dbReference type="Proteomes" id="UP000017119"/>
    </source>
</evidence>
<dbReference type="OrthoDB" id="398969at2"/>
<protein>
    <submittedName>
        <fullName evidence="2">Uncharacterized protein</fullName>
    </submittedName>
</protein>
<dbReference type="Proteomes" id="UP000017119">
    <property type="component" value="Chromosome"/>
</dbReference>
<reference evidence="2 3" key="1">
    <citation type="journal article" date="2013" name="Genome Announc.">
        <title>Genome Sequence of Mycoplasma parvum (Formerly Eperythrozoon parvum), a Diminutive Hemoplasma of the Pig.</title>
        <authorList>
            <person name="do Nascimento N.C."/>
            <person name="Dos Santos A.P."/>
            <person name="Chu Y."/>
            <person name="Guimaraes A.M."/>
            <person name="Pagliaro A."/>
            <person name="Messick J.B."/>
        </authorList>
    </citation>
    <scope>NUCLEOTIDE SEQUENCE [LARGE SCALE GENOMIC DNA]</scope>
    <source>
        <strain evidence="2 3">Indiana</strain>
    </source>
</reference>
<evidence type="ECO:0000313" key="2">
    <source>
        <dbReference type="EMBL" id="AGX89323.1"/>
    </source>
</evidence>
<dbReference type="EMBL" id="CP006771">
    <property type="protein sequence ID" value="AGX89323.1"/>
    <property type="molecule type" value="Genomic_DNA"/>
</dbReference>
<keyword evidence="3" id="KW-1185">Reference proteome</keyword>
<dbReference type="AlphaFoldDB" id="U5NGE9"/>
<name>U5NGE9_9MOLU</name>
<accession>U5NGE9</accession>
<organism evidence="2 3">
    <name type="scientific">Mycoplasma parvum str. Indiana</name>
    <dbReference type="NCBI Taxonomy" id="1403316"/>
    <lineage>
        <taxon>Bacteria</taxon>
        <taxon>Bacillati</taxon>
        <taxon>Mycoplasmatota</taxon>
        <taxon>Mollicutes</taxon>
        <taxon>Mycoplasmataceae</taxon>
        <taxon>Mycoplasma</taxon>
    </lineage>
</organism>
<dbReference type="RefSeq" id="WP_022770609.1">
    <property type="nucleotide sequence ID" value="NC_022575.1"/>
</dbReference>
<dbReference type="PATRIC" id="fig|1403316.3.peg.559"/>
<keyword evidence="1" id="KW-0812">Transmembrane</keyword>
<keyword evidence="1" id="KW-0472">Membrane</keyword>
<sequence>MFLFYSAATVATVFGALGATFLFVVSYIHWKVAFDSKNTSGLITKFLIFSCVTAILFIAGNLFDMGGTSWDFSTKGISYAMIAGNVFSFVANFLVFKLKKSNMKAAKEAGLSEQDYYLKHVAPTLSAK</sequence>
<feature type="transmembrane region" description="Helical" evidence="1">
    <location>
        <begin position="76"/>
        <end position="96"/>
    </location>
</feature>